<keyword evidence="2" id="KW-1185">Reference proteome</keyword>
<dbReference type="Proteomes" id="UP000242447">
    <property type="component" value="Chromosome"/>
</dbReference>
<dbReference type="RefSeq" id="WP_085785828.1">
    <property type="nucleotide sequence ID" value="NZ_CP019937.1"/>
</dbReference>
<proteinExistence type="predicted"/>
<protein>
    <submittedName>
        <fullName evidence="1">Uncharacterized protein</fullName>
    </submittedName>
</protein>
<evidence type="ECO:0000313" key="2">
    <source>
        <dbReference type="Proteomes" id="UP000242447"/>
    </source>
</evidence>
<name>A0A1W6NYC5_9RHOB</name>
<dbReference type="EMBL" id="CP019937">
    <property type="protein sequence ID" value="ARO14248.1"/>
    <property type="molecule type" value="Genomic_DNA"/>
</dbReference>
<evidence type="ECO:0000313" key="1">
    <source>
        <dbReference type="EMBL" id="ARO14248.1"/>
    </source>
</evidence>
<dbReference type="OrthoDB" id="7267013at2"/>
<dbReference type="KEGG" id="kro:BVG79_00896"/>
<reference evidence="1 2" key="1">
    <citation type="submission" date="2017-02" db="EMBL/GenBank/DDBJ databases">
        <title>Ketogulonicigenium robustum SPU B003 Genome sequencing and assembly.</title>
        <authorList>
            <person name="Li Y."/>
            <person name="Liu L."/>
            <person name="Wang C."/>
            <person name="Zhang M."/>
            <person name="Zhang T."/>
            <person name="Zhang Y."/>
        </authorList>
    </citation>
    <scope>NUCLEOTIDE SEQUENCE [LARGE SCALE GENOMIC DNA]</scope>
    <source>
        <strain evidence="1 2">SPU_B003</strain>
    </source>
</reference>
<dbReference type="AlphaFoldDB" id="A0A1W6NYC5"/>
<sequence length="65" mass="6948">MAQGYKTGALAALKSTIQTARAWVEARSLPTLHAIDPMIGWGGCVDTLALAHTRYVAIPVVVTKR</sequence>
<organism evidence="1 2">
    <name type="scientific">Ketogulonicigenium robustum</name>
    <dbReference type="NCBI Taxonomy" id="92947"/>
    <lineage>
        <taxon>Bacteria</taxon>
        <taxon>Pseudomonadati</taxon>
        <taxon>Pseudomonadota</taxon>
        <taxon>Alphaproteobacteria</taxon>
        <taxon>Rhodobacterales</taxon>
        <taxon>Roseobacteraceae</taxon>
        <taxon>Ketogulonicigenium</taxon>
    </lineage>
</organism>
<accession>A0A1W6NYC5</accession>
<gene>
    <name evidence="1" type="ORF">BVG79_00896</name>
</gene>